<dbReference type="AlphaFoldDB" id="A0A267EDF0"/>
<accession>A0A267EDF0</accession>
<reference evidence="1 2" key="1">
    <citation type="submission" date="2017-06" db="EMBL/GenBank/DDBJ databases">
        <title>A platform for efficient transgenesis in Macrostomum lignano, a flatworm model organism for stem cell research.</title>
        <authorList>
            <person name="Berezikov E."/>
        </authorList>
    </citation>
    <scope>NUCLEOTIDE SEQUENCE [LARGE SCALE GENOMIC DNA]</scope>
    <source>
        <strain evidence="1">DV1</strain>
        <tissue evidence="1">Whole organism</tissue>
    </source>
</reference>
<dbReference type="Proteomes" id="UP000215902">
    <property type="component" value="Unassembled WGS sequence"/>
</dbReference>
<protein>
    <submittedName>
        <fullName evidence="1">Uncharacterized protein</fullName>
    </submittedName>
</protein>
<feature type="non-terminal residue" evidence="1">
    <location>
        <position position="1"/>
    </location>
</feature>
<evidence type="ECO:0000313" key="2">
    <source>
        <dbReference type="Proteomes" id="UP000215902"/>
    </source>
</evidence>
<keyword evidence="2" id="KW-1185">Reference proteome</keyword>
<evidence type="ECO:0000313" key="1">
    <source>
        <dbReference type="EMBL" id="PAA58839.1"/>
    </source>
</evidence>
<dbReference type="EMBL" id="NIVC01002325">
    <property type="protein sequence ID" value="PAA58839.1"/>
    <property type="molecule type" value="Genomic_DNA"/>
</dbReference>
<gene>
    <name evidence="1" type="ORF">BOX15_Mlig023750g1</name>
</gene>
<name>A0A267EDF0_9PLAT</name>
<organism evidence="1 2">
    <name type="scientific">Macrostomum lignano</name>
    <dbReference type="NCBI Taxonomy" id="282301"/>
    <lineage>
        <taxon>Eukaryota</taxon>
        <taxon>Metazoa</taxon>
        <taxon>Spiralia</taxon>
        <taxon>Lophotrochozoa</taxon>
        <taxon>Platyhelminthes</taxon>
        <taxon>Rhabditophora</taxon>
        <taxon>Macrostomorpha</taxon>
        <taxon>Macrostomida</taxon>
        <taxon>Macrostomidae</taxon>
        <taxon>Macrostomum</taxon>
    </lineage>
</organism>
<proteinExistence type="predicted"/>
<sequence>RQLEDLTAQPSVTCTGPSFYRGYLILHRSQQLRVELEIIQTALAGRYACCPASSAVAPNGGAQVMSELAVTVESGRAPPAYPGWATASWKVNVPSPPTYEEALAGPALSAHH</sequence>
<comment type="caution">
    <text evidence="1">The sequence shown here is derived from an EMBL/GenBank/DDBJ whole genome shotgun (WGS) entry which is preliminary data.</text>
</comment>